<reference evidence="3 4" key="1">
    <citation type="submission" date="2023-01" db="EMBL/GenBank/DDBJ databases">
        <title>Halorubrum ezzemoulense from Santa Pola, Spain.</title>
        <authorList>
            <person name="Feng Y."/>
            <person name="Louyakis A.S."/>
            <person name="Gogarten J.P."/>
        </authorList>
    </citation>
    <scope>NUCLEOTIDE SEQUENCE [LARGE SCALE GENOMIC DNA]</scope>
    <source>
        <strain evidence="3 4">AMM015</strain>
    </source>
</reference>
<feature type="compositionally biased region" description="Gly residues" evidence="1">
    <location>
        <begin position="323"/>
        <end position="332"/>
    </location>
</feature>
<feature type="domain" description="Glycine-rich" evidence="2">
    <location>
        <begin position="171"/>
        <end position="449"/>
    </location>
</feature>
<comment type="caution">
    <text evidence="3">The sequence shown here is derived from an EMBL/GenBank/DDBJ whole genome shotgun (WGS) entry which is preliminary data.</text>
</comment>
<feature type="compositionally biased region" description="Gly residues" evidence="1">
    <location>
        <begin position="381"/>
        <end position="405"/>
    </location>
</feature>
<dbReference type="InterPro" id="IPR049304">
    <property type="entry name" value="Gly_rich_dom"/>
</dbReference>
<dbReference type="RefSeq" id="WP_271944022.1">
    <property type="nucleotide sequence ID" value="NZ_JAQLTZ010000016.1"/>
</dbReference>
<dbReference type="Proteomes" id="UP001210528">
    <property type="component" value="Unassembled WGS sequence"/>
</dbReference>
<feature type="region of interest" description="Disordered" evidence="1">
    <location>
        <begin position="375"/>
        <end position="480"/>
    </location>
</feature>
<evidence type="ECO:0000313" key="4">
    <source>
        <dbReference type="Proteomes" id="UP001210528"/>
    </source>
</evidence>
<protein>
    <recommendedName>
        <fullName evidence="2">Glycine-rich domain-containing protein</fullName>
    </recommendedName>
</protein>
<name>A0ABT4Z6N9_HALEZ</name>
<evidence type="ECO:0000259" key="2">
    <source>
        <dbReference type="Pfam" id="PF21722"/>
    </source>
</evidence>
<accession>A0ABT4Z6N9</accession>
<organism evidence="3 4">
    <name type="scientific">Halorubrum ezzemoulense</name>
    <name type="common">Halorubrum chaoviator</name>
    <dbReference type="NCBI Taxonomy" id="337243"/>
    <lineage>
        <taxon>Archaea</taxon>
        <taxon>Methanobacteriati</taxon>
        <taxon>Methanobacteriota</taxon>
        <taxon>Stenosarchaea group</taxon>
        <taxon>Halobacteria</taxon>
        <taxon>Halobacteriales</taxon>
        <taxon>Haloferacaceae</taxon>
        <taxon>Halorubrum</taxon>
    </lineage>
</organism>
<feature type="compositionally biased region" description="Basic and acidic residues" evidence="1">
    <location>
        <begin position="406"/>
        <end position="419"/>
    </location>
</feature>
<evidence type="ECO:0000256" key="1">
    <source>
        <dbReference type="SAM" id="MobiDB-lite"/>
    </source>
</evidence>
<sequence length="607" mass="60509">MSNDKKWTRRAAVGFLAAGAGLFATETTGFTQVQGDRNVSLDARPDPNGLVGFAPEDDGGAVSGCPGDRIDLFNLVNNFGGDDSEPMSVNGIEITNASGNLEPEELEEFEYPDEIASDSDIGRVTGRLSEEADAGSGQISFEISVSHGGVSTILDRTVDLTINGEVTKAFTETGTQTWNVPSGVNTVDVLVVGGGGGGAANTQYNSAGGGGGGAGGAVFAADYDIPERGAVDLAVGGGGNGRDRPAQVSGENGESSTFDELIAKGGGGGNLTGGSGDQSANDGGSGGGGRQNPPGEATQPGTNSSVSRAVDLGNDGARNSTDNGGGGGGGAGQEPNDIDDNDGGAGGNGVAQAEVDGETYVFAEVFGTEYREANGDDVYFAGGGGGGGDGNGASGTGGLGGGGEGASDRDGTVAEDGKDNTGGGGGGGASGPQGEPGGDGGSGIVLVRYNTCSSDPEDTNGVSDRYSDAESGNAEQPGEAASGVVIAPENIFDPDQDATSTLQGDGGLKIGFRLPVEAADCYTLIINRDQGDVTGNLDASLVTAEGDKLVGPLEVKQSEEFDFTDEEATDISNSEEVYLIFEDNNNGKVTQKIKYIQLRGTNCGNDE</sequence>
<feature type="region of interest" description="Disordered" evidence="1">
    <location>
        <begin position="235"/>
        <end position="352"/>
    </location>
</feature>
<gene>
    <name evidence="3" type="ORF">PM085_15215</name>
</gene>
<proteinExistence type="predicted"/>
<feature type="compositionally biased region" description="Gly residues" evidence="1">
    <location>
        <begin position="420"/>
        <end position="443"/>
    </location>
</feature>
<dbReference type="EMBL" id="JAQLUK010000023">
    <property type="protein sequence ID" value="MDB2293607.1"/>
    <property type="molecule type" value="Genomic_DNA"/>
</dbReference>
<evidence type="ECO:0000313" key="3">
    <source>
        <dbReference type="EMBL" id="MDB2293607.1"/>
    </source>
</evidence>
<dbReference type="Pfam" id="PF21722">
    <property type="entry name" value="Gly_rich_2"/>
    <property type="match status" value="1"/>
</dbReference>
<feature type="compositionally biased region" description="Gly residues" evidence="1">
    <location>
        <begin position="264"/>
        <end position="276"/>
    </location>
</feature>
<keyword evidence="4" id="KW-1185">Reference proteome</keyword>
<feature type="compositionally biased region" description="Polar residues" evidence="1">
    <location>
        <begin position="249"/>
        <end position="258"/>
    </location>
</feature>